<dbReference type="SUPFAM" id="SSF63411">
    <property type="entry name" value="LuxS/MPP-like metallohydrolase"/>
    <property type="match status" value="2"/>
</dbReference>
<gene>
    <name evidence="3" type="ORF">ENS64_01195</name>
</gene>
<organism evidence="3">
    <name type="scientific">Schlesneria paludicola</name>
    <dbReference type="NCBI Taxonomy" id="360056"/>
    <lineage>
        <taxon>Bacteria</taxon>
        <taxon>Pseudomonadati</taxon>
        <taxon>Planctomycetota</taxon>
        <taxon>Planctomycetia</taxon>
        <taxon>Planctomycetales</taxon>
        <taxon>Planctomycetaceae</taxon>
        <taxon>Schlesneria</taxon>
    </lineage>
</organism>
<evidence type="ECO:0000259" key="2">
    <source>
        <dbReference type="Pfam" id="PF05193"/>
    </source>
</evidence>
<accession>A0A7C4LJ34</accession>
<dbReference type="PANTHER" id="PTHR11851">
    <property type="entry name" value="METALLOPROTEASE"/>
    <property type="match status" value="1"/>
</dbReference>
<dbReference type="PANTHER" id="PTHR11851:SF219">
    <property type="entry name" value="HYPOTHETICAL ZINC PROTEASE"/>
    <property type="match status" value="1"/>
</dbReference>
<dbReference type="InterPro" id="IPR050361">
    <property type="entry name" value="MPP/UQCRC_Complex"/>
</dbReference>
<dbReference type="InterPro" id="IPR011765">
    <property type="entry name" value="Pept_M16_N"/>
</dbReference>
<name>A0A7C4LJ34_9PLAN</name>
<comment type="caution">
    <text evidence="3">The sequence shown here is derived from an EMBL/GenBank/DDBJ whole genome shotgun (WGS) entry which is preliminary data.</text>
</comment>
<evidence type="ECO:0000313" key="3">
    <source>
        <dbReference type="EMBL" id="HGT37876.1"/>
    </source>
</evidence>
<proteinExistence type="predicted"/>
<sequence>MPEVQSAAFTLLIPAGSASDPPGQSGLAAVLSDWMCRGAGSRDNRAFSAELDRLGVQLSQSVTAEHLVLNGACLADKLEPALALIADMAICPRLAEEEFAASVVAAIHERTSLEDEPRQKVMLELVRRCYASPWGQPPEGELDDLEGLEADAVRRHFQRFVRPGGAILGVAGRVAPRQAVRFAEAAFGRWTGGASPAPVTGCRGEAVAHLTAESTQTHMGVAFPAVPYRHSEYFAAWAAVSVLSGGTSSRLFTEIREKRGLCYSVYATLGTLRHEAAVLCYAGTSNDRAQQTLEVLIDELLRLRQGITDEELSRSKALAKSALVMQQESTSARAGAIARDWYHLGRVLLLDDVQQRIEALTPDDVLTYVRNHPPVDRTVVTIGPAPLAVPPS</sequence>
<dbReference type="Pfam" id="PF05193">
    <property type="entry name" value="Peptidase_M16_C"/>
    <property type="match status" value="1"/>
</dbReference>
<feature type="domain" description="Peptidase M16 N-terminal" evidence="1">
    <location>
        <begin position="4"/>
        <end position="126"/>
    </location>
</feature>
<evidence type="ECO:0000259" key="1">
    <source>
        <dbReference type="Pfam" id="PF00675"/>
    </source>
</evidence>
<feature type="domain" description="Peptidase M16 C-terminal" evidence="2">
    <location>
        <begin position="148"/>
        <end position="317"/>
    </location>
</feature>
<protein>
    <submittedName>
        <fullName evidence="3">Insulinase family protein</fullName>
    </submittedName>
</protein>
<reference evidence="3" key="1">
    <citation type="journal article" date="2020" name="mSystems">
        <title>Genome- and Community-Level Interaction Insights into Carbon Utilization and Element Cycling Functions of Hydrothermarchaeota in Hydrothermal Sediment.</title>
        <authorList>
            <person name="Zhou Z."/>
            <person name="Liu Y."/>
            <person name="Xu W."/>
            <person name="Pan J."/>
            <person name="Luo Z.H."/>
            <person name="Li M."/>
        </authorList>
    </citation>
    <scope>NUCLEOTIDE SEQUENCE [LARGE SCALE GENOMIC DNA]</scope>
    <source>
        <strain evidence="3">SpSt-508</strain>
    </source>
</reference>
<dbReference type="EMBL" id="DSVQ01000003">
    <property type="protein sequence ID" value="HGT37876.1"/>
    <property type="molecule type" value="Genomic_DNA"/>
</dbReference>
<dbReference type="AlphaFoldDB" id="A0A7C4LJ34"/>
<dbReference type="GO" id="GO:0046872">
    <property type="term" value="F:metal ion binding"/>
    <property type="evidence" value="ECO:0007669"/>
    <property type="project" value="InterPro"/>
</dbReference>
<dbReference type="Pfam" id="PF00675">
    <property type="entry name" value="Peptidase_M16"/>
    <property type="match status" value="1"/>
</dbReference>
<dbReference type="InterPro" id="IPR011249">
    <property type="entry name" value="Metalloenz_LuxS/M16"/>
</dbReference>
<dbReference type="InterPro" id="IPR007863">
    <property type="entry name" value="Peptidase_M16_C"/>
</dbReference>
<dbReference type="Gene3D" id="3.30.830.10">
    <property type="entry name" value="Metalloenzyme, LuxS/M16 peptidase-like"/>
    <property type="match status" value="2"/>
</dbReference>